<organism evidence="7">
    <name type="scientific">human gut metagenome</name>
    <dbReference type="NCBI Taxonomy" id="408170"/>
    <lineage>
        <taxon>unclassified sequences</taxon>
        <taxon>metagenomes</taxon>
        <taxon>organismal metagenomes</taxon>
    </lineage>
</organism>
<accession>W1YA25</accession>
<dbReference type="GO" id="GO:0005737">
    <property type="term" value="C:cytoplasm"/>
    <property type="evidence" value="ECO:0007669"/>
    <property type="project" value="UniProtKB-SubCell"/>
</dbReference>
<evidence type="ECO:0000256" key="4">
    <source>
        <dbReference type="ARBA" id="ARBA00022670"/>
    </source>
</evidence>
<keyword evidence="6" id="KW-0720">Serine protease</keyword>
<dbReference type="SUPFAM" id="SSF69304">
    <property type="entry name" value="Tricorn protease N-terminal domain"/>
    <property type="match status" value="1"/>
</dbReference>
<name>W1YA25_9ZZZZ</name>
<proteinExistence type="inferred from homology"/>
<feature type="non-terminal residue" evidence="7">
    <location>
        <position position="55"/>
    </location>
</feature>
<evidence type="ECO:0000256" key="5">
    <source>
        <dbReference type="ARBA" id="ARBA00022801"/>
    </source>
</evidence>
<comment type="similarity">
    <text evidence="2">Belongs to the peptidase S41B family.</text>
</comment>
<keyword evidence="4 7" id="KW-0645">Protease</keyword>
<dbReference type="PANTHER" id="PTHR43253">
    <property type="entry name" value="TRICORN PROTEASE HOMOLOG 2-RELATED"/>
    <property type="match status" value="1"/>
</dbReference>
<dbReference type="InterPro" id="IPR012393">
    <property type="entry name" value="Tricorn_protease"/>
</dbReference>
<dbReference type="GO" id="GO:0008236">
    <property type="term" value="F:serine-type peptidase activity"/>
    <property type="evidence" value="ECO:0007669"/>
    <property type="project" value="UniProtKB-KW"/>
</dbReference>
<dbReference type="AlphaFoldDB" id="W1YA25"/>
<evidence type="ECO:0000313" key="7">
    <source>
        <dbReference type="EMBL" id="ETJ37999.1"/>
    </source>
</evidence>
<evidence type="ECO:0000256" key="2">
    <source>
        <dbReference type="ARBA" id="ARBA00008524"/>
    </source>
</evidence>
<evidence type="ECO:0000256" key="6">
    <source>
        <dbReference type="ARBA" id="ARBA00022825"/>
    </source>
</evidence>
<protein>
    <submittedName>
        <fullName evidence="7">Tricorn protease</fullName>
    </submittedName>
</protein>
<sequence>MATGYLRYPDVHGDLVVFTADNDLWLVPVLGGRASRLTSDHVMVRNPRFSPNGTK</sequence>
<keyword evidence="5" id="KW-0378">Hydrolase</keyword>
<evidence type="ECO:0000256" key="3">
    <source>
        <dbReference type="ARBA" id="ARBA00022490"/>
    </source>
</evidence>
<keyword evidence="3" id="KW-0963">Cytoplasm</keyword>
<comment type="caution">
    <text evidence="7">The sequence shown here is derived from an EMBL/GenBank/DDBJ whole genome shotgun (WGS) entry which is preliminary data.</text>
</comment>
<gene>
    <name evidence="7" type="ORF">Q604_UNBC07828G0001</name>
</gene>
<evidence type="ECO:0000256" key="1">
    <source>
        <dbReference type="ARBA" id="ARBA00004496"/>
    </source>
</evidence>
<reference evidence="7" key="1">
    <citation type="submission" date="2013-12" db="EMBL/GenBank/DDBJ databases">
        <title>A Varibaculum cambriense genome reconstructed from a premature infant gut community with otherwise low bacterial novelty that shifts toward anaerobic metabolism during the third week of life.</title>
        <authorList>
            <person name="Brown C.T."/>
            <person name="Sharon I."/>
            <person name="Thomas B.C."/>
            <person name="Castelle C.J."/>
            <person name="Morowitz M.J."/>
            <person name="Banfield J.F."/>
        </authorList>
    </citation>
    <scope>NUCLEOTIDE SEQUENCE</scope>
</reference>
<dbReference type="EMBL" id="AZMM01007828">
    <property type="protein sequence ID" value="ETJ37999.1"/>
    <property type="molecule type" value="Genomic_DNA"/>
</dbReference>
<dbReference type="Gene3D" id="2.120.10.60">
    <property type="entry name" value="Tricorn protease N-terminal domain"/>
    <property type="match status" value="1"/>
</dbReference>
<dbReference type="GO" id="GO:0006508">
    <property type="term" value="P:proteolysis"/>
    <property type="evidence" value="ECO:0007669"/>
    <property type="project" value="UniProtKB-KW"/>
</dbReference>
<dbReference type="PANTHER" id="PTHR43253:SF1">
    <property type="entry name" value="TRICORN PROTEASE HOMOLOG 2-RELATED"/>
    <property type="match status" value="1"/>
</dbReference>
<dbReference type="Pfam" id="PF26549">
    <property type="entry name" value="Tricorn_N"/>
    <property type="match status" value="1"/>
</dbReference>
<comment type="subcellular location">
    <subcellularLocation>
        <location evidence="1">Cytoplasm</location>
    </subcellularLocation>
</comment>